<reference evidence="1" key="2">
    <citation type="journal article" date="2015" name="Fish Shellfish Immunol.">
        <title>Early steps in the European eel (Anguilla anguilla)-Vibrio vulnificus interaction in the gills: Role of the RtxA13 toxin.</title>
        <authorList>
            <person name="Callol A."/>
            <person name="Pajuelo D."/>
            <person name="Ebbesson L."/>
            <person name="Teles M."/>
            <person name="MacKenzie S."/>
            <person name="Amaro C."/>
        </authorList>
    </citation>
    <scope>NUCLEOTIDE SEQUENCE</scope>
</reference>
<reference evidence="1" key="1">
    <citation type="submission" date="2014-11" db="EMBL/GenBank/DDBJ databases">
        <authorList>
            <person name="Amaro Gonzalez C."/>
        </authorList>
    </citation>
    <scope>NUCLEOTIDE SEQUENCE</scope>
</reference>
<sequence length="64" mass="7394">MHLGLLFTPFIALRSLLCLHLVAICHFHMFLLKPNDVHSLTYLLYTFPCLKRSLLGAKKALHDF</sequence>
<name>A0A0E9WVT9_ANGAN</name>
<evidence type="ECO:0000313" key="1">
    <source>
        <dbReference type="EMBL" id="JAH94507.1"/>
    </source>
</evidence>
<dbReference type="EMBL" id="GBXM01014070">
    <property type="protein sequence ID" value="JAH94507.1"/>
    <property type="molecule type" value="Transcribed_RNA"/>
</dbReference>
<proteinExistence type="predicted"/>
<protein>
    <submittedName>
        <fullName evidence="1">Uncharacterized protein</fullName>
    </submittedName>
</protein>
<organism evidence="1">
    <name type="scientific">Anguilla anguilla</name>
    <name type="common">European freshwater eel</name>
    <name type="synonym">Muraena anguilla</name>
    <dbReference type="NCBI Taxonomy" id="7936"/>
    <lineage>
        <taxon>Eukaryota</taxon>
        <taxon>Metazoa</taxon>
        <taxon>Chordata</taxon>
        <taxon>Craniata</taxon>
        <taxon>Vertebrata</taxon>
        <taxon>Euteleostomi</taxon>
        <taxon>Actinopterygii</taxon>
        <taxon>Neopterygii</taxon>
        <taxon>Teleostei</taxon>
        <taxon>Anguilliformes</taxon>
        <taxon>Anguillidae</taxon>
        <taxon>Anguilla</taxon>
    </lineage>
</organism>
<dbReference type="AlphaFoldDB" id="A0A0E9WVT9"/>
<accession>A0A0E9WVT9</accession>